<evidence type="ECO:0000313" key="2">
    <source>
        <dbReference type="EMBL" id="GFE07089.1"/>
    </source>
</evidence>
<comment type="caution">
    <text evidence="5">The sequence shown here is derived from an EMBL/GenBank/DDBJ whole genome shotgun (WGS) entry which is preliminary data.</text>
</comment>
<organism evidence="5 6">
    <name type="scientific">Streptomyces caniferus</name>
    <dbReference type="NCBI Taxonomy" id="285557"/>
    <lineage>
        <taxon>Bacteria</taxon>
        <taxon>Bacillati</taxon>
        <taxon>Actinomycetota</taxon>
        <taxon>Actinomycetes</taxon>
        <taxon>Kitasatosporales</taxon>
        <taxon>Streptomycetaceae</taxon>
        <taxon>Streptomyces</taxon>
    </lineage>
</organism>
<gene>
    <name evidence="2" type="ORF">Scani_33570</name>
    <name evidence="3" type="ORF">Scani_81640</name>
    <name evidence="4" type="ORF">Scani_82020</name>
    <name evidence="5" type="ORF">Scani_82130</name>
</gene>
<feature type="region of interest" description="Disordered" evidence="1">
    <location>
        <begin position="61"/>
        <end position="80"/>
    </location>
</feature>
<evidence type="ECO:0000313" key="5">
    <source>
        <dbReference type="EMBL" id="GFE11945.1"/>
    </source>
</evidence>
<dbReference type="EMBL" id="BLIN01000010">
    <property type="protein sequence ID" value="GFE11945.1"/>
    <property type="molecule type" value="Genomic_DNA"/>
</dbReference>
<dbReference type="Proteomes" id="UP000435837">
    <property type="component" value="Unassembled WGS sequence"/>
</dbReference>
<evidence type="ECO:0000313" key="3">
    <source>
        <dbReference type="EMBL" id="GFE11896.1"/>
    </source>
</evidence>
<dbReference type="EMBL" id="BLIN01000007">
    <property type="protein sequence ID" value="GFE11896.1"/>
    <property type="molecule type" value="Genomic_DNA"/>
</dbReference>
<accession>A0A640SR53</accession>
<reference evidence="5 6" key="1">
    <citation type="submission" date="2019-12" db="EMBL/GenBank/DDBJ databases">
        <title>Whole genome shotgun sequence of Streptomyces caniferus NBRC 15389.</title>
        <authorList>
            <person name="Ichikawa N."/>
            <person name="Kimura A."/>
            <person name="Kitahashi Y."/>
            <person name="Komaki H."/>
            <person name="Tamura T."/>
        </authorList>
    </citation>
    <scope>NUCLEOTIDE SEQUENCE [LARGE SCALE GENOMIC DNA]</scope>
    <source>
        <strain evidence="5 6">NBRC 15389</strain>
    </source>
</reference>
<sequence>MLKKELFGVTRQVLAGPAGRVELGEQCECLVPHRRLHQGRLAERGSAEDLKEPIGLGLDPALAAGARDGGPHPAPAKTGLTANPRRLLEAVVVPILVSIGSIAAARPGDLVACCA</sequence>
<evidence type="ECO:0000256" key="1">
    <source>
        <dbReference type="SAM" id="MobiDB-lite"/>
    </source>
</evidence>
<evidence type="ECO:0000313" key="6">
    <source>
        <dbReference type="Proteomes" id="UP000435837"/>
    </source>
</evidence>
<name>A0A640SR53_9ACTN</name>
<protein>
    <submittedName>
        <fullName evidence="5">Uncharacterized protein</fullName>
    </submittedName>
</protein>
<evidence type="ECO:0000313" key="4">
    <source>
        <dbReference type="EMBL" id="GFE11934.1"/>
    </source>
</evidence>
<dbReference type="EMBL" id="BLIN01000010">
    <property type="protein sequence ID" value="GFE11934.1"/>
    <property type="molecule type" value="Genomic_DNA"/>
</dbReference>
<dbReference type="AlphaFoldDB" id="A0A640SR53"/>
<dbReference type="EMBL" id="BLIN01000003">
    <property type="protein sequence ID" value="GFE07089.1"/>
    <property type="molecule type" value="Genomic_DNA"/>
</dbReference>
<proteinExistence type="predicted"/>